<dbReference type="SUPFAM" id="SSF46626">
    <property type="entry name" value="Cytochrome c"/>
    <property type="match status" value="1"/>
</dbReference>
<dbReference type="Pfam" id="PF07635">
    <property type="entry name" value="PSCyt1"/>
    <property type="match status" value="1"/>
</dbReference>
<feature type="domain" description="Cytochrome C Planctomycete-type" evidence="4">
    <location>
        <begin position="48"/>
        <end position="104"/>
    </location>
</feature>
<evidence type="ECO:0000256" key="1">
    <source>
        <dbReference type="SAM" id="SignalP"/>
    </source>
</evidence>
<sequence>MKQIFLAVVLFSLFVTPSVADEQPVGEKRNDIEIRFNRDIRPLLSDKCFACHGPDSENAAAGLRLDLAEEAIDAGAIVPGEPSESELVERILADDEDLLMPPADSHKELTASERELLVRWIEQGAKYEAHWAYAPMLPRPDGRVAEWIDEFVERQWAAARKGEQQTITPAAPADRVTLIRRLSMDLTGIPPTADEVDAFVCSTSTSAYTDLIDRLLASERFGERMASYWLDLVRYADTVGYHGDQNVTQWAFRDYVINAFNENLPYDQFIREQLAGDLLPSPTKQQLIASGYNRLNQTTEEGGAQAKEYLAIYFADRVRNSSQVFMGSTLGCAQCHDHKYDPFTAKDFYAFGAFFADLDERGVYTGRGARPPVMPLPSPEQQREMDEIHSAIEKAKSDREGLKADLIASIDDWAPVIDEGVDQIWVDDTQRPKRQHQGGWNYVTAEDGHVHVGDKARYQHSDALVQHFVQNASDSIEVNRKTKFFAWVYLDPKNPPSAIMLQYNDGNGWSHRAVWGSDDIVYGHSKEDWDGYHRMGQLPETGKWVRLSVDAIDVGLPAADSNGVRLKSSKVNGMAFTQFGGSAWWDESGWREELPDTIIAAWQTPSAERTPEQLTKLHDYYLASSKQLLDADGRIKKLDGELSAIEKAIPSTVISRSVQPRTIRILPRGNWMDDSGEVVEPAVPEFLGALDVDDRRPTRLDLADWLCRADNPLTARTMVNRLWSLMFGRGICTSVDDFGGQGTYPSNPDLLDALAVEFIESGWDIKHIMRSIAESDTYQLSSVASPDLQELDPYNDLFARQGRFRFDAEFVRDTALAVSGLLVERAGGPSVRPYQPEGYYAQLNFPKRKYVADTNDEQYRRGVYTHWQRTFLHPMLKAFDAPSREECTAQRARSSTPLQSLTLLNDPSFVEAARVFATRVMDEADGDTQSRIHWAYRNAIAHAPDDEIVSLFAELYDRHLTQYRDDPAAAERLLAIGMTPVDESLDPVELAAWTSVTRTILNLHETMMRY</sequence>
<dbReference type="PANTHER" id="PTHR35889:SF3">
    <property type="entry name" value="F-BOX DOMAIN-CONTAINING PROTEIN"/>
    <property type="match status" value="1"/>
</dbReference>
<dbReference type="InterPro" id="IPR011444">
    <property type="entry name" value="DUF1549"/>
</dbReference>
<dbReference type="Proteomes" id="UP000536179">
    <property type="component" value="Unassembled WGS sequence"/>
</dbReference>
<feature type="signal peptide" evidence="1">
    <location>
        <begin position="1"/>
        <end position="20"/>
    </location>
</feature>
<accession>A0A7W5E4L8</accession>
<evidence type="ECO:0008006" key="7">
    <source>
        <dbReference type="Google" id="ProtNLM"/>
    </source>
</evidence>
<evidence type="ECO:0000259" key="2">
    <source>
        <dbReference type="Pfam" id="PF07583"/>
    </source>
</evidence>
<dbReference type="RefSeq" id="WP_184308177.1">
    <property type="nucleotide sequence ID" value="NZ_JACHXU010000024.1"/>
</dbReference>
<gene>
    <name evidence="5" type="ORF">FHS27_005358</name>
</gene>
<dbReference type="EMBL" id="JACHXU010000024">
    <property type="protein sequence ID" value="MBB3209518.1"/>
    <property type="molecule type" value="Genomic_DNA"/>
</dbReference>
<reference evidence="5 6" key="1">
    <citation type="submission" date="2020-08" db="EMBL/GenBank/DDBJ databases">
        <title>Genomic Encyclopedia of Type Strains, Phase III (KMG-III): the genomes of soil and plant-associated and newly described type strains.</title>
        <authorList>
            <person name="Whitman W."/>
        </authorList>
    </citation>
    <scope>NUCLEOTIDE SEQUENCE [LARGE SCALE GENOMIC DNA]</scope>
    <source>
        <strain evidence="5 6">CECT 8075</strain>
    </source>
</reference>
<name>A0A7W5E4L8_9BACT</name>
<evidence type="ECO:0000259" key="3">
    <source>
        <dbReference type="Pfam" id="PF07587"/>
    </source>
</evidence>
<comment type="caution">
    <text evidence="5">The sequence shown here is derived from an EMBL/GenBank/DDBJ whole genome shotgun (WGS) entry which is preliminary data.</text>
</comment>
<protein>
    <recommendedName>
        <fullName evidence="7">Planctomycete cytochrome C</fullName>
    </recommendedName>
</protein>
<evidence type="ECO:0000313" key="6">
    <source>
        <dbReference type="Proteomes" id="UP000536179"/>
    </source>
</evidence>
<dbReference type="PANTHER" id="PTHR35889">
    <property type="entry name" value="CYCLOINULO-OLIGOSACCHARIDE FRUCTANOTRANSFERASE-RELATED"/>
    <property type="match status" value="1"/>
</dbReference>
<feature type="chain" id="PRO_5031448074" description="Planctomycete cytochrome C" evidence="1">
    <location>
        <begin position="21"/>
        <end position="1010"/>
    </location>
</feature>
<dbReference type="GO" id="GO:0009055">
    <property type="term" value="F:electron transfer activity"/>
    <property type="evidence" value="ECO:0007669"/>
    <property type="project" value="InterPro"/>
</dbReference>
<keyword evidence="1" id="KW-0732">Signal</keyword>
<feature type="domain" description="DUF1553" evidence="3">
    <location>
        <begin position="698"/>
        <end position="954"/>
    </location>
</feature>
<evidence type="ECO:0000313" key="5">
    <source>
        <dbReference type="EMBL" id="MBB3209518.1"/>
    </source>
</evidence>
<dbReference type="AlphaFoldDB" id="A0A7W5E4L8"/>
<feature type="domain" description="DUF1549" evidence="2">
    <location>
        <begin position="148"/>
        <end position="359"/>
    </location>
</feature>
<evidence type="ECO:0000259" key="4">
    <source>
        <dbReference type="Pfam" id="PF07635"/>
    </source>
</evidence>
<dbReference type="InterPro" id="IPR022655">
    <property type="entry name" value="DUF1553"/>
</dbReference>
<dbReference type="GO" id="GO:0020037">
    <property type="term" value="F:heme binding"/>
    <property type="evidence" value="ECO:0007669"/>
    <property type="project" value="InterPro"/>
</dbReference>
<dbReference type="Pfam" id="PF07583">
    <property type="entry name" value="PSCyt2"/>
    <property type="match status" value="1"/>
</dbReference>
<dbReference type="Pfam" id="PF07587">
    <property type="entry name" value="PSD1"/>
    <property type="match status" value="1"/>
</dbReference>
<dbReference type="InterPro" id="IPR011429">
    <property type="entry name" value="Cyt_c_Planctomycete-type"/>
</dbReference>
<organism evidence="5 6">
    <name type="scientific">Aporhodopirellula rubra</name>
    <dbReference type="NCBI Taxonomy" id="980271"/>
    <lineage>
        <taxon>Bacteria</taxon>
        <taxon>Pseudomonadati</taxon>
        <taxon>Planctomycetota</taxon>
        <taxon>Planctomycetia</taxon>
        <taxon>Pirellulales</taxon>
        <taxon>Pirellulaceae</taxon>
        <taxon>Aporhodopirellula</taxon>
    </lineage>
</organism>
<keyword evidence="6" id="KW-1185">Reference proteome</keyword>
<proteinExistence type="predicted"/>
<dbReference type="InterPro" id="IPR036909">
    <property type="entry name" value="Cyt_c-like_dom_sf"/>
</dbReference>